<dbReference type="EMBL" id="WNYA01000004">
    <property type="protein sequence ID" value="KAG8577520.1"/>
    <property type="molecule type" value="Genomic_DNA"/>
</dbReference>
<gene>
    <name evidence="1" type="ORF">GDO81_010208</name>
</gene>
<dbReference type="Proteomes" id="UP000824782">
    <property type="component" value="Unassembled WGS sequence"/>
</dbReference>
<accession>A0AAV7BXS5</accession>
<comment type="caution">
    <text evidence="1">The sequence shown here is derived from an EMBL/GenBank/DDBJ whole genome shotgun (WGS) entry which is preliminary data.</text>
</comment>
<keyword evidence="2" id="KW-1185">Reference proteome</keyword>
<reference evidence="1" key="1">
    <citation type="thesis" date="2020" institute="ProQuest LLC" country="789 East Eisenhower Parkway, Ann Arbor, MI, USA">
        <title>Comparative Genomics and Chromosome Evolution.</title>
        <authorList>
            <person name="Mudd A.B."/>
        </authorList>
    </citation>
    <scope>NUCLEOTIDE SEQUENCE</scope>
    <source>
        <strain evidence="1">237g6f4</strain>
        <tissue evidence="1">Blood</tissue>
    </source>
</reference>
<protein>
    <submittedName>
        <fullName evidence="1">Uncharacterized protein</fullName>
    </submittedName>
</protein>
<proteinExistence type="predicted"/>
<dbReference type="AlphaFoldDB" id="A0AAV7BXS5"/>
<organism evidence="1 2">
    <name type="scientific">Engystomops pustulosus</name>
    <name type="common">Tungara frog</name>
    <name type="synonym">Physalaemus pustulosus</name>
    <dbReference type="NCBI Taxonomy" id="76066"/>
    <lineage>
        <taxon>Eukaryota</taxon>
        <taxon>Metazoa</taxon>
        <taxon>Chordata</taxon>
        <taxon>Craniata</taxon>
        <taxon>Vertebrata</taxon>
        <taxon>Euteleostomi</taxon>
        <taxon>Amphibia</taxon>
        <taxon>Batrachia</taxon>
        <taxon>Anura</taxon>
        <taxon>Neobatrachia</taxon>
        <taxon>Hyloidea</taxon>
        <taxon>Leptodactylidae</taxon>
        <taxon>Leiuperinae</taxon>
        <taxon>Engystomops</taxon>
    </lineage>
</organism>
<evidence type="ECO:0000313" key="2">
    <source>
        <dbReference type="Proteomes" id="UP000824782"/>
    </source>
</evidence>
<evidence type="ECO:0000313" key="1">
    <source>
        <dbReference type="EMBL" id="KAG8577520.1"/>
    </source>
</evidence>
<name>A0AAV7BXS5_ENGPU</name>
<sequence>MCNGSPCSRKMWMKDKLARHGADGIPGNGTKWDIFENRSVTTQMTVFPEDDGRSVIKSMATTCVLHTDSAPSLSETLAAASALTSSHQRETSPLCTHSALILSAFSIGTDVPAPILSYFLLSSLIQHSVFG</sequence>